<name>A0A8D8AHT7_CULPI</name>
<evidence type="ECO:0000313" key="1">
    <source>
        <dbReference type="EMBL" id="CAG6454551.1"/>
    </source>
</evidence>
<dbReference type="EMBL" id="HBUE01026519">
    <property type="protein sequence ID" value="CAG6454551.1"/>
    <property type="molecule type" value="Transcribed_RNA"/>
</dbReference>
<organism evidence="1">
    <name type="scientific">Culex pipiens</name>
    <name type="common">House mosquito</name>
    <dbReference type="NCBI Taxonomy" id="7175"/>
    <lineage>
        <taxon>Eukaryota</taxon>
        <taxon>Metazoa</taxon>
        <taxon>Ecdysozoa</taxon>
        <taxon>Arthropoda</taxon>
        <taxon>Hexapoda</taxon>
        <taxon>Insecta</taxon>
        <taxon>Pterygota</taxon>
        <taxon>Neoptera</taxon>
        <taxon>Endopterygota</taxon>
        <taxon>Diptera</taxon>
        <taxon>Nematocera</taxon>
        <taxon>Culicoidea</taxon>
        <taxon>Culicidae</taxon>
        <taxon>Culicinae</taxon>
        <taxon>Culicini</taxon>
        <taxon>Culex</taxon>
        <taxon>Culex</taxon>
    </lineage>
</organism>
<proteinExistence type="predicted"/>
<dbReference type="AlphaFoldDB" id="A0A8D8AHT7"/>
<reference evidence="1" key="1">
    <citation type="submission" date="2021-05" db="EMBL/GenBank/DDBJ databases">
        <authorList>
            <person name="Alioto T."/>
            <person name="Alioto T."/>
            <person name="Gomez Garrido J."/>
        </authorList>
    </citation>
    <scope>NUCLEOTIDE SEQUENCE</scope>
</reference>
<protein>
    <submittedName>
        <fullName evidence="1">(northern house mosquito) hypothetical protein</fullName>
    </submittedName>
</protein>
<accession>A0A8D8AHT7</accession>
<sequence length="162" mass="17932">MASMWLTDRQETASTNGPVFLSPRRIAEAPVVLACYRWSPDALSSQASPVSVLTRSARSKHITSLYWLAEEGGRTLRSGQLQSSPAPFSQPGGEYLCQHAHTKCTPNQTEPYIKSRVGMRREIHGVLLVSGRFCLHWVEISGLQALRACVYVCATYCSCLSR</sequence>